<dbReference type="SMART" id="SM00382">
    <property type="entry name" value="AAA"/>
    <property type="match status" value="1"/>
</dbReference>
<dbReference type="eggNOG" id="COG2884">
    <property type="taxonomic scope" value="Bacteria"/>
</dbReference>
<dbReference type="PROSITE" id="PS50893">
    <property type="entry name" value="ABC_TRANSPORTER_2"/>
    <property type="match status" value="1"/>
</dbReference>
<gene>
    <name evidence="10 12" type="primary">ftsE</name>
    <name evidence="12" type="ordered locus">Aflv_2559</name>
</gene>
<evidence type="ECO:0000256" key="2">
    <source>
        <dbReference type="ARBA" id="ARBA00020019"/>
    </source>
</evidence>
<accession>B7GL64</accession>
<dbReference type="GO" id="GO:0016887">
    <property type="term" value="F:ATP hydrolysis activity"/>
    <property type="evidence" value="ECO:0007669"/>
    <property type="project" value="InterPro"/>
</dbReference>
<keyword evidence="3" id="KW-0813">Transport</keyword>
<keyword evidence="5 10" id="KW-0132">Cell division</keyword>
<evidence type="ECO:0000259" key="11">
    <source>
        <dbReference type="PROSITE" id="PS50893"/>
    </source>
</evidence>
<dbReference type="CDD" id="cd03292">
    <property type="entry name" value="ABC_FtsE"/>
    <property type="match status" value="1"/>
</dbReference>
<dbReference type="EMBL" id="CP000922">
    <property type="protein sequence ID" value="ACJ34914.1"/>
    <property type="molecule type" value="Genomic_DNA"/>
</dbReference>
<keyword evidence="8 10" id="KW-0472">Membrane</keyword>
<keyword evidence="7 10" id="KW-0067">ATP-binding</keyword>
<evidence type="ECO:0000313" key="13">
    <source>
        <dbReference type="Proteomes" id="UP000000742"/>
    </source>
</evidence>
<dbReference type="InterPro" id="IPR003439">
    <property type="entry name" value="ABC_transporter-like_ATP-bd"/>
</dbReference>
<comment type="function">
    <text evidence="10">Part of the ABC transporter FtsEX involved in cellular division.</text>
</comment>
<evidence type="ECO:0000256" key="10">
    <source>
        <dbReference type="RuleBase" id="RU365094"/>
    </source>
</evidence>
<dbReference type="InterPro" id="IPR005286">
    <property type="entry name" value="Cell_div_FtsE"/>
</dbReference>
<keyword evidence="4 10" id="KW-1003">Cell membrane</keyword>
<feature type="domain" description="ABC transporter" evidence="11">
    <location>
        <begin position="23"/>
        <end position="249"/>
    </location>
</feature>
<dbReference type="InterPro" id="IPR027417">
    <property type="entry name" value="P-loop_NTPase"/>
</dbReference>
<dbReference type="KEGG" id="afl:Aflv_2559"/>
<dbReference type="PANTHER" id="PTHR24220:SF470">
    <property type="entry name" value="CELL DIVISION ATP-BINDING PROTEIN FTSE"/>
    <property type="match status" value="1"/>
</dbReference>
<comment type="subcellular location">
    <subcellularLocation>
        <location evidence="10">Cell membrane</location>
        <topology evidence="10">Peripheral membrane protein</topology>
        <orientation evidence="10">Cytoplasmic side</orientation>
    </subcellularLocation>
</comment>
<evidence type="ECO:0000313" key="12">
    <source>
        <dbReference type="EMBL" id="ACJ34914.1"/>
    </source>
</evidence>
<dbReference type="InterPro" id="IPR015854">
    <property type="entry name" value="ABC_transpr_LolD-like"/>
</dbReference>
<dbReference type="PROSITE" id="PS00211">
    <property type="entry name" value="ABC_TRANSPORTER_1"/>
    <property type="match status" value="1"/>
</dbReference>
<dbReference type="Gene3D" id="3.40.50.300">
    <property type="entry name" value="P-loop containing nucleotide triphosphate hydrolases"/>
    <property type="match status" value="1"/>
</dbReference>
<comment type="subunit">
    <text evidence="10">Homodimer. Forms a membrane-associated complex with FtsX.</text>
</comment>
<dbReference type="GO" id="GO:0051301">
    <property type="term" value="P:cell division"/>
    <property type="evidence" value="ECO:0007669"/>
    <property type="project" value="UniProtKB-UniRule"/>
</dbReference>
<proteinExistence type="inferred from homology"/>
<dbReference type="STRING" id="491915.Aflv_2559"/>
<organism evidence="12 13">
    <name type="scientific">Anoxybacillus flavithermus (strain DSM 21510 / WK1)</name>
    <dbReference type="NCBI Taxonomy" id="491915"/>
    <lineage>
        <taxon>Bacteria</taxon>
        <taxon>Bacillati</taxon>
        <taxon>Bacillota</taxon>
        <taxon>Bacilli</taxon>
        <taxon>Bacillales</taxon>
        <taxon>Anoxybacillaceae</taxon>
        <taxon>Anoxybacillus</taxon>
    </lineage>
</organism>
<dbReference type="SUPFAM" id="SSF52540">
    <property type="entry name" value="P-loop containing nucleoside triphosphate hydrolases"/>
    <property type="match status" value="1"/>
</dbReference>
<dbReference type="PANTHER" id="PTHR24220">
    <property type="entry name" value="IMPORT ATP-BINDING PROTEIN"/>
    <property type="match status" value="1"/>
</dbReference>
<evidence type="ECO:0000256" key="7">
    <source>
        <dbReference type="ARBA" id="ARBA00022840"/>
    </source>
</evidence>
<keyword evidence="9 10" id="KW-0131">Cell cycle</keyword>
<dbReference type="GO" id="GO:0005886">
    <property type="term" value="C:plasma membrane"/>
    <property type="evidence" value="ECO:0007669"/>
    <property type="project" value="UniProtKB-SubCell"/>
</dbReference>
<dbReference type="GO" id="GO:0022857">
    <property type="term" value="F:transmembrane transporter activity"/>
    <property type="evidence" value="ECO:0007669"/>
    <property type="project" value="TreeGrafter"/>
</dbReference>
<dbReference type="Proteomes" id="UP000000742">
    <property type="component" value="Chromosome"/>
</dbReference>
<dbReference type="HOGENOM" id="CLU_000604_1_22_9"/>
<evidence type="ECO:0000256" key="1">
    <source>
        <dbReference type="ARBA" id="ARBA00005417"/>
    </source>
</evidence>
<evidence type="ECO:0000256" key="6">
    <source>
        <dbReference type="ARBA" id="ARBA00022741"/>
    </source>
</evidence>
<dbReference type="FunFam" id="3.40.50.300:FF:000056">
    <property type="entry name" value="Cell division ATP-binding protein FtsE"/>
    <property type="match status" value="1"/>
</dbReference>
<evidence type="ECO:0000256" key="3">
    <source>
        <dbReference type="ARBA" id="ARBA00022448"/>
    </source>
</evidence>
<evidence type="ECO:0000256" key="5">
    <source>
        <dbReference type="ARBA" id="ARBA00022618"/>
    </source>
</evidence>
<reference evidence="12 13" key="1">
    <citation type="journal article" date="2008" name="Genome Biol.">
        <title>Encapsulated in silica: genome, proteome and physiology of the thermophilic bacterium Anoxybacillus flavithermus WK1.</title>
        <authorList>
            <person name="Saw J.H."/>
            <person name="Mountain B.W."/>
            <person name="Feng L."/>
            <person name="Omelchenko M.V."/>
            <person name="Hou S."/>
            <person name="Saito J.A."/>
            <person name="Stott M.B."/>
            <person name="Li D."/>
            <person name="Zhao G."/>
            <person name="Wu J."/>
            <person name="Galperin M.Y."/>
            <person name="Koonin E.V."/>
            <person name="Makarova K.S."/>
            <person name="Wolf Y.I."/>
            <person name="Rigden D.J."/>
            <person name="Dunfield P.F."/>
            <person name="Wang L."/>
            <person name="Alam M."/>
        </authorList>
    </citation>
    <scope>NUCLEOTIDE SEQUENCE [LARGE SCALE GENOMIC DNA]</scope>
    <source>
        <strain evidence="13">DSM 21510 / WK1</strain>
    </source>
</reference>
<evidence type="ECO:0000256" key="8">
    <source>
        <dbReference type="ARBA" id="ARBA00023136"/>
    </source>
</evidence>
<keyword evidence="6 10" id="KW-0547">Nucleotide-binding</keyword>
<name>B7GL64_ANOFW</name>
<protein>
    <recommendedName>
        <fullName evidence="2 10">Cell division ATP-binding protein FtsE</fullName>
    </recommendedName>
</protein>
<sequence length="249" mass="28594">MDEVRILQEYVEKHRILRWLLMIEMQDVYKTYPNGVIALNGISVRIKQGEFVYVVGPSGAGKSTFIKMMYREEKPTSGKIMINGVNLANIKDSKVPLLRRNIGIVFQDFKLLPKLTVYENVAFALEVIEESPKNIRKRVMEVLDLVRLKHKARFYPDELSGGEQQRVSIARSIVNNPSIVIADEPTGNLDPDTSWEIMDIFERINDRGTTIVMATHNREIVNTIRKRVIAIERGKIARDEVKGEYGYET</sequence>
<dbReference type="Pfam" id="PF00005">
    <property type="entry name" value="ABC_tran"/>
    <property type="match status" value="1"/>
</dbReference>
<evidence type="ECO:0000256" key="9">
    <source>
        <dbReference type="ARBA" id="ARBA00023306"/>
    </source>
</evidence>
<evidence type="ECO:0000256" key="4">
    <source>
        <dbReference type="ARBA" id="ARBA00022475"/>
    </source>
</evidence>
<comment type="similarity">
    <text evidence="1 10">Belongs to the ABC transporter superfamily.</text>
</comment>
<dbReference type="InterPro" id="IPR003593">
    <property type="entry name" value="AAA+_ATPase"/>
</dbReference>
<dbReference type="NCBIfam" id="TIGR02673">
    <property type="entry name" value="FtsE"/>
    <property type="match status" value="1"/>
</dbReference>
<dbReference type="InterPro" id="IPR017871">
    <property type="entry name" value="ABC_transporter-like_CS"/>
</dbReference>
<dbReference type="AlphaFoldDB" id="B7GL64"/>
<dbReference type="GO" id="GO:0005524">
    <property type="term" value="F:ATP binding"/>
    <property type="evidence" value="ECO:0007669"/>
    <property type="project" value="UniProtKB-UniRule"/>
</dbReference>